<dbReference type="Proteomes" id="UP001333110">
    <property type="component" value="Unassembled WGS sequence"/>
</dbReference>
<dbReference type="InterPro" id="IPR001763">
    <property type="entry name" value="Rhodanese-like_dom"/>
</dbReference>
<dbReference type="InterPro" id="IPR020936">
    <property type="entry name" value="TrhO"/>
</dbReference>
<feature type="compositionally biased region" description="Basic residues" evidence="2">
    <location>
        <begin position="73"/>
        <end position="88"/>
    </location>
</feature>
<dbReference type="InterPro" id="IPR040503">
    <property type="entry name" value="TRHO_N"/>
</dbReference>
<dbReference type="InterPro" id="IPR036873">
    <property type="entry name" value="Rhodanese-like_dom_sf"/>
</dbReference>
<evidence type="ECO:0000256" key="2">
    <source>
        <dbReference type="SAM" id="MobiDB-lite"/>
    </source>
</evidence>
<dbReference type="Pfam" id="PF23949">
    <property type="entry name" value="TSTD2_N"/>
    <property type="match status" value="1"/>
</dbReference>
<dbReference type="Gene3D" id="3.40.250.10">
    <property type="entry name" value="Rhodanese-like domain"/>
    <property type="match status" value="1"/>
</dbReference>
<comment type="caution">
    <text evidence="4">The sequence shown here is derived from an EMBL/GenBank/DDBJ whole genome shotgun (WGS) entry which is preliminary data.</text>
</comment>
<dbReference type="InterPro" id="IPR022111">
    <property type="entry name" value="Rhodanese_C"/>
</dbReference>
<evidence type="ECO:0000313" key="4">
    <source>
        <dbReference type="EMBL" id="KAK4816750.1"/>
    </source>
</evidence>
<feature type="compositionally biased region" description="Gly residues" evidence="2">
    <location>
        <begin position="11"/>
        <end position="24"/>
    </location>
</feature>
<dbReference type="Pfam" id="PF12368">
    <property type="entry name" value="Rhodanese_C"/>
    <property type="match status" value="1"/>
</dbReference>
<protein>
    <recommendedName>
        <fullName evidence="1">Thiosulfate sulfurtransferase/rhodanese-like domain-containing protein 2</fullName>
    </recommendedName>
</protein>
<dbReference type="CDD" id="cd01518">
    <property type="entry name" value="RHOD_YceA"/>
    <property type="match status" value="1"/>
</dbReference>
<dbReference type="Pfam" id="PF00581">
    <property type="entry name" value="Rhodanese"/>
    <property type="match status" value="1"/>
</dbReference>
<dbReference type="PANTHER" id="PTHR43268">
    <property type="entry name" value="THIOSULFATE SULFURTRANSFERASE/RHODANESE-LIKE DOMAIN-CONTAINING PROTEIN 2"/>
    <property type="match status" value="1"/>
</dbReference>
<dbReference type="PROSITE" id="PS50206">
    <property type="entry name" value="RHODANESE_3"/>
    <property type="match status" value="1"/>
</dbReference>
<sequence length="579" mass="62693">MCSGPEDFRGSGAGRCGGRRGGTGAKRKPGVSRATGPRPARPPEAEMVPGEVAAPPGPGSPRGSAAAEAAAARKQRAFARRKVGRRRAPGCAARPGLRPEAASGRGEGVGLSLRGGSLRRTSGSAFSLFVKAKEVPAAARCPAGGEGVRWRCCRQAFEELSGIHRHVALQHAGDIGQQAGLSDAGQQAGLAAKQAAAEVSPSSGPAPAGNADGLHGHCRSSPEISCTLPDTSHVSYDDLTSKVGEVLLYYCYCEVKDPEKLCAWQKALCQHLHLTGKVRVASEGINGTVGGSKVATNLYIEVMLSQPLFKDILCQEDFKSSAGGAHCFPDLRVGVCKEIVPMGIDPKIVSYKETGIHLSPQEFHREVEQYLSQASQGQSDTILLDCRNFYESKIGHFQGCLAPDIRKFSYFPSYVDENLELFKDKRVLMYCTGGIRCERGSAYLRSKAVCREVYQLKGGIHKYLEEFPDGFYRGKLFVFDDRYAICSNEDIISACRYCGTLWDQYKLCSSQHCRQLVLTCPSCRSKGLTACCPVCQEKELKVTSRASGQTLKEECECTRRRPRVPIEHVSQRTLDSGKD</sequence>
<organism evidence="4 5">
    <name type="scientific">Mycteria americana</name>
    <name type="common">Wood stork</name>
    <dbReference type="NCBI Taxonomy" id="33587"/>
    <lineage>
        <taxon>Eukaryota</taxon>
        <taxon>Metazoa</taxon>
        <taxon>Chordata</taxon>
        <taxon>Craniata</taxon>
        <taxon>Vertebrata</taxon>
        <taxon>Euteleostomi</taxon>
        <taxon>Archelosauria</taxon>
        <taxon>Archosauria</taxon>
        <taxon>Dinosauria</taxon>
        <taxon>Saurischia</taxon>
        <taxon>Theropoda</taxon>
        <taxon>Coelurosauria</taxon>
        <taxon>Aves</taxon>
        <taxon>Neognathae</taxon>
        <taxon>Neoaves</taxon>
        <taxon>Aequornithes</taxon>
        <taxon>Ciconiiformes</taxon>
        <taxon>Ciconiidae</taxon>
        <taxon>Mycteria</taxon>
    </lineage>
</organism>
<gene>
    <name evidence="4" type="ORF">QYF61_022302</name>
</gene>
<dbReference type="EMBL" id="JAUNZN010000009">
    <property type="protein sequence ID" value="KAK4816750.1"/>
    <property type="molecule type" value="Genomic_DNA"/>
</dbReference>
<evidence type="ECO:0000259" key="3">
    <source>
        <dbReference type="PROSITE" id="PS50206"/>
    </source>
</evidence>
<dbReference type="AlphaFoldDB" id="A0AAN7MZP9"/>
<keyword evidence="5" id="KW-1185">Reference proteome</keyword>
<dbReference type="FunFam" id="3.40.250.10:FF:000022">
    <property type="entry name" value="Thiosulfate sulfurtransferase/rhodanese-like domain-containing protein 2"/>
    <property type="match status" value="1"/>
</dbReference>
<dbReference type="Pfam" id="PF17773">
    <property type="entry name" value="UPF0176_N"/>
    <property type="match status" value="1"/>
</dbReference>
<feature type="domain" description="Rhodanese" evidence="3">
    <location>
        <begin position="377"/>
        <end position="472"/>
    </location>
</feature>
<dbReference type="PANTHER" id="PTHR43268:SF6">
    <property type="entry name" value="THIOSULFATE SULFURTRANSFERASE_RHODANESE-LIKE DOMAIN-CONTAINING PROTEIN 2"/>
    <property type="match status" value="1"/>
</dbReference>
<feature type="compositionally biased region" description="Low complexity" evidence="2">
    <location>
        <begin position="89"/>
        <end position="99"/>
    </location>
</feature>
<name>A0AAN7MZP9_MYCAM</name>
<evidence type="ECO:0000256" key="1">
    <source>
        <dbReference type="ARBA" id="ARBA00069711"/>
    </source>
</evidence>
<dbReference type="SUPFAM" id="SSF52821">
    <property type="entry name" value="Rhodanese/Cell cycle control phosphatase"/>
    <property type="match status" value="1"/>
</dbReference>
<feature type="region of interest" description="Disordered" evidence="2">
    <location>
        <begin position="1"/>
        <end position="108"/>
    </location>
</feature>
<dbReference type="SMART" id="SM00450">
    <property type="entry name" value="RHOD"/>
    <property type="match status" value="1"/>
</dbReference>
<dbReference type="Gene3D" id="3.30.70.100">
    <property type="match status" value="1"/>
</dbReference>
<feature type="compositionally biased region" description="Low complexity" evidence="2">
    <location>
        <begin position="61"/>
        <end position="72"/>
    </location>
</feature>
<proteinExistence type="predicted"/>
<reference evidence="4 5" key="1">
    <citation type="journal article" date="2023" name="J. Hered.">
        <title>Chromosome-level genome of the wood stork (Mycteria americana) provides insight into avian chromosome evolution.</title>
        <authorList>
            <person name="Flamio R. Jr."/>
            <person name="Ramstad K.M."/>
        </authorList>
    </citation>
    <scope>NUCLEOTIDE SEQUENCE [LARGE SCALE GENOMIC DNA]</scope>
    <source>
        <strain evidence="4">JAX WOST 10</strain>
    </source>
</reference>
<feature type="region of interest" description="Disordered" evidence="2">
    <location>
        <begin position="192"/>
        <end position="214"/>
    </location>
</feature>
<accession>A0AAN7MZP9</accession>
<dbReference type="InterPro" id="IPR057944">
    <property type="entry name" value="TSTD2_N"/>
</dbReference>
<evidence type="ECO:0000313" key="5">
    <source>
        <dbReference type="Proteomes" id="UP001333110"/>
    </source>
</evidence>